<sequence>MKQKIIFDEVSNHRQIGFDGLDSHAHVGEEALRNTHTDMAPPKQVQMPTSHRRAFHSDILPTPDDIRSSRQSRMQQMLLFTALLSTACTPEERATSIMNGASSSRGIYSPLKDSFNALHGAPQDSIMRFDLKAFSSLGIVKDGDVSKYLTPTENGRRNQTRGSAEISA</sequence>
<reference evidence="2 3" key="1">
    <citation type="submission" date="2021-06" db="EMBL/GenBank/DDBJ databases">
        <title>Chromosome-level genome assembly of the red-tail catfish (Hemibagrus wyckioides).</title>
        <authorList>
            <person name="Shao F."/>
        </authorList>
    </citation>
    <scope>NUCLEOTIDE SEQUENCE [LARGE SCALE GENOMIC DNA]</scope>
    <source>
        <strain evidence="2">EC202008001</strain>
        <tissue evidence="2">Blood</tissue>
    </source>
</reference>
<dbReference type="EMBL" id="JAHKSW010000002">
    <property type="protein sequence ID" value="KAG7334742.1"/>
    <property type="molecule type" value="Genomic_DNA"/>
</dbReference>
<evidence type="ECO:0000313" key="2">
    <source>
        <dbReference type="EMBL" id="KAG7334742.1"/>
    </source>
</evidence>
<feature type="region of interest" description="Disordered" evidence="1">
    <location>
        <begin position="146"/>
        <end position="168"/>
    </location>
</feature>
<evidence type="ECO:0000313" key="3">
    <source>
        <dbReference type="Proteomes" id="UP000824219"/>
    </source>
</evidence>
<proteinExistence type="predicted"/>
<gene>
    <name evidence="2" type="ORF">KOW79_001338</name>
</gene>
<name>A0A9D3P970_9TELE</name>
<evidence type="ECO:0000256" key="1">
    <source>
        <dbReference type="SAM" id="MobiDB-lite"/>
    </source>
</evidence>
<accession>A0A9D3P970</accession>
<comment type="caution">
    <text evidence="2">The sequence shown here is derived from an EMBL/GenBank/DDBJ whole genome shotgun (WGS) entry which is preliminary data.</text>
</comment>
<keyword evidence="3" id="KW-1185">Reference proteome</keyword>
<organism evidence="2 3">
    <name type="scientific">Hemibagrus wyckioides</name>
    <dbReference type="NCBI Taxonomy" id="337641"/>
    <lineage>
        <taxon>Eukaryota</taxon>
        <taxon>Metazoa</taxon>
        <taxon>Chordata</taxon>
        <taxon>Craniata</taxon>
        <taxon>Vertebrata</taxon>
        <taxon>Euteleostomi</taxon>
        <taxon>Actinopterygii</taxon>
        <taxon>Neopterygii</taxon>
        <taxon>Teleostei</taxon>
        <taxon>Ostariophysi</taxon>
        <taxon>Siluriformes</taxon>
        <taxon>Bagridae</taxon>
        <taxon>Hemibagrus</taxon>
    </lineage>
</organism>
<protein>
    <submittedName>
        <fullName evidence="2">Uncharacterized protein</fullName>
    </submittedName>
</protein>
<dbReference type="Proteomes" id="UP000824219">
    <property type="component" value="Linkage Group LG02"/>
</dbReference>
<dbReference type="AlphaFoldDB" id="A0A9D3P970"/>